<comment type="caution">
    <text evidence="6">The sequence shown here is derived from an EMBL/GenBank/DDBJ whole genome shotgun (WGS) entry which is preliminary data.</text>
</comment>
<evidence type="ECO:0000313" key="7">
    <source>
        <dbReference type="Proteomes" id="UP001597319"/>
    </source>
</evidence>
<name>A0ABW5LCI4_9FLAO</name>
<dbReference type="PRINTS" id="PR00032">
    <property type="entry name" value="HTHARAC"/>
</dbReference>
<evidence type="ECO:0000256" key="1">
    <source>
        <dbReference type="ARBA" id="ARBA00023015"/>
    </source>
</evidence>
<evidence type="ECO:0000256" key="2">
    <source>
        <dbReference type="ARBA" id="ARBA00023125"/>
    </source>
</evidence>
<dbReference type="RefSeq" id="WP_378291329.1">
    <property type="nucleotide sequence ID" value="NZ_JBHULE010000008.1"/>
</dbReference>
<dbReference type="SMART" id="SM00342">
    <property type="entry name" value="HTH_ARAC"/>
    <property type="match status" value="1"/>
</dbReference>
<sequence>MIPAKREINDGKEELEEVIKRIENHINEKKSYLNPDINLKSFSKDIRLPERIISRAINRIEHKNFNGYINSYRVKECKRLLLSEKYEQYSISAIADEVGFSSRASFYKNFKEIAGVSPSEYIKSVNN</sequence>
<evidence type="ECO:0000256" key="4">
    <source>
        <dbReference type="SAM" id="Coils"/>
    </source>
</evidence>
<evidence type="ECO:0000259" key="5">
    <source>
        <dbReference type="PROSITE" id="PS01124"/>
    </source>
</evidence>
<accession>A0ABW5LCI4</accession>
<keyword evidence="7" id="KW-1185">Reference proteome</keyword>
<keyword evidence="3" id="KW-0804">Transcription</keyword>
<feature type="coiled-coil region" evidence="4">
    <location>
        <begin position="5"/>
        <end position="32"/>
    </location>
</feature>
<evidence type="ECO:0000313" key="6">
    <source>
        <dbReference type="EMBL" id="MFD2562602.1"/>
    </source>
</evidence>
<protein>
    <submittedName>
        <fullName evidence="6">Helix-turn-helix domain-containing protein</fullName>
    </submittedName>
</protein>
<reference evidence="7" key="1">
    <citation type="journal article" date="2019" name="Int. J. Syst. Evol. Microbiol.">
        <title>The Global Catalogue of Microorganisms (GCM) 10K type strain sequencing project: providing services to taxonomists for standard genome sequencing and annotation.</title>
        <authorList>
            <consortium name="The Broad Institute Genomics Platform"/>
            <consortium name="The Broad Institute Genome Sequencing Center for Infectious Disease"/>
            <person name="Wu L."/>
            <person name="Ma J."/>
        </authorList>
    </citation>
    <scope>NUCLEOTIDE SEQUENCE [LARGE SCALE GENOMIC DNA]</scope>
    <source>
        <strain evidence="7">KCTC 52274</strain>
    </source>
</reference>
<feature type="domain" description="HTH araC/xylS-type" evidence="5">
    <location>
        <begin position="16"/>
        <end position="124"/>
    </location>
</feature>
<evidence type="ECO:0000256" key="3">
    <source>
        <dbReference type="ARBA" id="ARBA00023163"/>
    </source>
</evidence>
<dbReference type="PANTHER" id="PTHR43280">
    <property type="entry name" value="ARAC-FAMILY TRANSCRIPTIONAL REGULATOR"/>
    <property type="match status" value="1"/>
</dbReference>
<dbReference type="SUPFAM" id="SSF46689">
    <property type="entry name" value="Homeodomain-like"/>
    <property type="match status" value="1"/>
</dbReference>
<dbReference type="Proteomes" id="UP001597319">
    <property type="component" value="Unassembled WGS sequence"/>
</dbReference>
<proteinExistence type="predicted"/>
<dbReference type="Gene3D" id="1.10.10.60">
    <property type="entry name" value="Homeodomain-like"/>
    <property type="match status" value="2"/>
</dbReference>
<keyword evidence="1" id="KW-0805">Transcription regulation</keyword>
<organism evidence="6 7">
    <name type="scientific">Aquimarina rubra</name>
    <dbReference type="NCBI Taxonomy" id="1920033"/>
    <lineage>
        <taxon>Bacteria</taxon>
        <taxon>Pseudomonadati</taxon>
        <taxon>Bacteroidota</taxon>
        <taxon>Flavobacteriia</taxon>
        <taxon>Flavobacteriales</taxon>
        <taxon>Flavobacteriaceae</taxon>
        <taxon>Aquimarina</taxon>
    </lineage>
</organism>
<dbReference type="InterPro" id="IPR020449">
    <property type="entry name" value="Tscrpt_reg_AraC-type_HTH"/>
</dbReference>
<dbReference type="Pfam" id="PF12833">
    <property type="entry name" value="HTH_18"/>
    <property type="match status" value="1"/>
</dbReference>
<keyword evidence="2" id="KW-0238">DNA-binding</keyword>
<keyword evidence="4" id="KW-0175">Coiled coil</keyword>
<dbReference type="PROSITE" id="PS01124">
    <property type="entry name" value="HTH_ARAC_FAMILY_2"/>
    <property type="match status" value="1"/>
</dbReference>
<dbReference type="PANTHER" id="PTHR43280:SF35">
    <property type="entry name" value="RESPONSE REGULATOR"/>
    <property type="match status" value="1"/>
</dbReference>
<dbReference type="InterPro" id="IPR018060">
    <property type="entry name" value="HTH_AraC"/>
</dbReference>
<gene>
    <name evidence="6" type="ORF">ACFSR1_07935</name>
</gene>
<dbReference type="EMBL" id="JBHULE010000008">
    <property type="protein sequence ID" value="MFD2562602.1"/>
    <property type="molecule type" value="Genomic_DNA"/>
</dbReference>
<dbReference type="InterPro" id="IPR009057">
    <property type="entry name" value="Homeodomain-like_sf"/>
</dbReference>